<dbReference type="EMBL" id="JACZHT010000006">
    <property type="protein sequence ID" value="MBE1237650.1"/>
    <property type="molecule type" value="Genomic_DNA"/>
</dbReference>
<sequence>MVNWLSETLYPAWEQRFRVDEVLFQEKTALQDLVILKNEMFGTVMMLDGVVQLTEKDEFVYHEMLAHVPVFGHGSASRVLIIGGGDGGTLREVLRHRSVTHVTQVEIDRAVIDMALKYMPGVSAGAYDDPRARIIIADGIRYVAETEDRYDVILVDSTDPVGPAEGLFTEEFYRNCKRCLTENGILAVQGGVPFLQPEERTLVNNRMKPSFRCSTSYIISMATYVGGPMTLGWASDDPSKKTPDLAVLEQRYREAGFSTRYYSPAVHIGAFALPPYIAALENGPA</sequence>
<comment type="function">
    <text evidence="5">Catalyzes the irreversible transfer of a propylamine group from the amino donor S-adenosylmethioninamine (decarboxy-AdoMet) to putrescine (1,4-diaminobutane) to yield spermidine.</text>
</comment>
<keyword evidence="4 5" id="KW-0620">Polyamine biosynthesis</keyword>
<dbReference type="PROSITE" id="PS51006">
    <property type="entry name" value="PABS_2"/>
    <property type="match status" value="1"/>
</dbReference>
<evidence type="ECO:0000259" key="9">
    <source>
        <dbReference type="PROSITE" id="PS51006"/>
    </source>
</evidence>
<dbReference type="HAMAP" id="MF_00198">
    <property type="entry name" value="Spermidine_synth"/>
    <property type="match status" value="1"/>
</dbReference>
<dbReference type="UniPathway" id="UPA00248">
    <property type="reaction ID" value="UER00314"/>
</dbReference>
<evidence type="ECO:0000256" key="2">
    <source>
        <dbReference type="ARBA" id="ARBA00022679"/>
    </source>
</evidence>
<comment type="caution">
    <text evidence="10">The sequence shown here is derived from an EMBL/GenBank/DDBJ whole genome shotgun (WGS) entry which is preliminary data.</text>
</comment>
<accession>A0A8J7CRK2</accession>
<feature type="binding site" evidence="5">
    <location>
        <position position="106"/>
    </location>
    <ligand>
        <name>S-methyl-5'-thioadenosine</name>
        <dbReference type="ChEBI" id="CHEBI:17509"/>
    </ligand>
</feature>
<dbReference type="Pfam" id="PF17284">
    <property type="entry name" value="Spermine_synt_N"/>
    <property type="match status" value="1"/>
</dbReference>
<evidence type="ECO:0000256" key="4">
    <source>
        <dbReference type="ARBA" id="ARBA00023115"/>
    </source>
</evidence>
<evidence type="ECO:0000313" key="10">
    <source>
        <dbReference type="EMBL" id="MBE1237650.1"/>
    </source>
</evidence>
<keyword evidence="2 5" id="KW-0808">Transferase</keyword>
<reference evidence="10" key="1">
    <citation type="submission" date="2020-10" db="EMBL/GenBank/DDBJ databases">
        <title>Genome sequence of the unusual species of purple photosynthetic bacteria, Phaeovibrio sulfidiphilus DSM 23193, type strain.</title>
        <authorList>
            <person name="Kyndt J.A."/>
            <person name="Meyer T.E."/>
        </authorList>
    </citation>
    <scope>NUCLEOTIDE SEQUENCE</scope>
    <source>
        <strain evidence="10">DSM 23193</strain>
    </source>
</reference>
<feature type="binding site" evidence="5">
    <location>
        <position position="62"/>
    </location>
    <ligand>
        <name>spermidine</name>
        <dbReference type="ChEBI" id="CHEBI:57834"/>
    </ligand>
</feature>
<keyword evidence="3 5" id="KW-0745">Spermidine biosynthesis</keyword>
<dbReference type="InterPro" id="IPR037163">
    <property type="entry name" value="Spermidine_synt_N_sf"/>
</dbReference>
<dbReference type="AlphaFoldDB" id="A0A8J7CRK2"/>
<dbReference type="Pfam" id="PF01564">
    <property type="entry name" value="Spermine_synth"/>
    <property type="match status" value="1"/>
</dbReference>
<dbReference type="PANTHER" id="PTHR11558:SF11">
    <property type="entry name" value="SPERMIDINE SYNTHASE"/>
    <property type="match status" value="1"/>
</dbReference>
<dbReference type="NCBIfam" id="NF002010">
    <property type="entry name" value="PRK00811.1"/>
    <property type="match status" value="1"/>
</dbReference>
<dbReference type="EC" id="2.5.1.16" evidence="5"/>
<dbReference type="Gene3D" id="3.40.50.150">
    <property type="entry name" value="Vaccinia Virus protein VP39"/>
    <property type="match status" value="1"/>
</dbReference>
<keyword evidence="11" id="KW-1185">Reference proteome</keyword>
<feature type="binding site" evidence="5">
    <location>
        <position position="163"/>
    </location>
    <ligand>
        <name>S-methyl-5'-thioadenosine</name>
        <dbReference type="ChEBI" id="CHEBI:17509"/>
    </ligand>
</feature>
<dbReference type="GO" id="GO:0005829">
    <property type="term" value="C:cytosol"/>
    <property type="evidence" value="ECO:0007669"/>
    <property type="project" value="TreeGrafter"/>
</dbReference>
<proteinExistence type="inferred from homology"/>
<comment type="subunit">
    <text evidence="5">Homodimer or homotetramer.</text>
</comment>
<feature type="binding site" evidence="5">
    <location>
        <begin position="156"/>
        <end position="159"/>
    </location>
    <ligand>
        <name>spermidine</name>
        <dbReference type="ChEBI" id="CHEBI:57834"/>
    </ligand>
</feature>
<feature type="binding site" evidence="5">
    <location>
        <position position="86"/>
    </location>
    <ligand>
        <name>spermidine</name>
        <dbReference type="ChEBI" id="CHEBI:57834"/>
    </ligand>
</feature>
<dbReference type="GO" id="GO:0004766">
    <property type="term" value="F:spermidine synthase activity"/>
    <property type="evidence" value="ECO:0007669"/>
    <property type="project" value="UniProtKB-UniRule"/>
</dbReference>
<evidence type="ECO:0000256" key="1">
    <source>
        <dbReference type="ARBA" id="ARBA00007867"/>
    </source>
</evidence>
<evidence type="ECO:0000313" key="11">
    <source>
        <dbReference type="Proteomes" id="UP000631034"/>
    </source>
</evidence>
<feature type="binding site" evidence="5">
    <location>
        <begin position="138"/>
        <end position="139"/>
    </location>
    <ligand>
        <name>S-methyl-5'-thioadenosine</name>
        <dbReference type="ChEBI" id="CHEBI:17509"/>
    </ligand>
</feature>
<evidence type="ECO:0000256" key="6">
    <source>
        <dbReference type="PROSITE-ProRule" id="PRU00354"/>
    </source>
</evidence>
<dbReference type="NCBIfam" id="TIGR00417">
    <property type="entry name" value="speE"/>
    <property type="match status" value="1"/>
</dbReference>
<comment type="catalytic activity">
    <reaction evidence="5 8">
        <text>S-adenosyl 3-(methylsulfanyl)propylamine + putrescine = S-methyl-5'-thioadenosine + spermidine + H(+)</text>
        <dbReference type="Rhea" id="RHEA:12721"/>
        <dbReference type="ChEBI" id="CHEBI:15378"/>
        <dbReference type="ChEBI" id="CHEBI:17509"/>
        <dbReference type="ChEBI" id="CHEBI:57443"/>
        <dbReference type="ChEBI" id="CHEBI:57834"/>
        <dbReference type="ChEBI" id="CHEBI:326268"/>
        <dbReference type="EC" id="2.5.1.16"/>
    </reaction>
</comment>
<evidence type="ECO:0000256" key="3">
    <source>
        <dbReference type="ARBA" id="ARBA00023066"/>
    </source>
</evidence>
<dbReference type="InterPro" id="IPR029063">
    <property type="entry name" value="SAM-dependent_MTases_sf"/>
</dbReference>
<dbReference type="Gene3D" id="2.30.140.10">
    <property type="entry name" value="Spermidine synthase, tetramerisation domain"/>
    <property type="match status" value="1"/>
</dbReference>
<gene>
    <name evidence="5 10" type="primary">speE</name>
    <name evidence="10" type="ORF">IHV25_08315</name>
</gene>
<dbReference type="SUPFAM" id="SSF53335">
    <property type="entry name" value="S-adenosyl-L-methionine-dependent methyltransferases"/>
    <property type="match status" value="1"/>
</dbReference>
<dbReference type="CDD" id="cd02440">
    <property type="entry name" value="AdoMet_MTases"/>
    <property type="match status" value="1"/>
</dbReference>
<dbReference type="InterPro" id="IPR030374">
    <property type="entry name" value="PABS"/>
</dbReference>
<evidence type="ECO:0000256" key="5">
    <source>
        <dbReference type="HAMAP-Rule" id="MF_00198"/>
    </source>
</evidence>
<dbReference type="InterPro" id="IPR030373">
    <property type="entry name" value="PABS_CS"/>
</dbReference>
<dbReference type="PROSITE" id="PS01330">
    <property type="entry name" value="PABS_1"/>
    <property type="match status" value="1"/>
</dbReference>
<feature type="binding site" evidence="5">
    <location>
        <position position="31"/>
    </location>
    <ligand>
        <name>S-methyl-5'-thioadenosine</name>
        <dbReference type="ChEBI" id="CHEBI:17509"/>
    </ligand>
</feature>
<dbReference type="PANTHER" id="PTHR11558">
    <property type="entry name" value="SPERMIDINE/SPERMINE SYNTHASE"/>
    <property type="match status" value="1"/>
</dbReference>
<dbReference type="Proteomes" id="UP000631034">
    <property type="component" value="Unassembled WGS sequence"/>
</dbReference>
<feature type="active site" description="Proton acceptor" evidence="5 6">
    <location>
        <position position="156"/>
    </location>
</feature>
<comment type="similarity">
    <text evidence="1 5 7">Belongs to the spermidine/spermine synthase family.</text>
</comment>
<name>A0A8J7CRK2_9PROT</name>
<protein>
    <recommendedName>
        <fullName evidence="5">Polyamine aminopropyltransferase</fullName>
    </recommendedName>
    <alternativeName>
        <fullName evidence="5">Putrescine aminopropyltransferase</fullName>
        <shortName evidence="5">PAPT</shortName>
    </alternativeName>
    <alternativeName>
        <fullName evidence="5">Spermidine synthase</fullName>
        <shortName evidence="5">SPDS</shortName>
        <shortName evidence="5">SPDSY</shortName>
        <ecNumber evidence="5">2.5.1.16</ecNumber>
    </alternativeName>
</protein>
<evidence type="ECO:0000256" key="8">
    <source>
        <dbReference type="RuleBase" id="RU003837"/>
    </source>
</evidence>
<evidence type="ECO:0000256" key="7">
    <source>
        <dbReference type="RuleBase" id="RU003836"/>
    </source>
</evidence>
<dbReference type="InterPro" id="IPR035246">
    <property type="entry name" value="Spermidine_synt_N"/>
</dbReference>
<comment type="pathway">
    <text evidence="5">Amine and polyamine biosynthesis; spermidine biosynthesis; spermidine from putrescine: step 1/1.</text>
</comment>
<feature type="domain" description="PABS" evidence="9">
    <location>
        <begin position="2"/>
        <end position="236"/>
    </location>
</feature>
<dbReference type="GO" id="GO:0008295">
    <property type="term" value="P:spermidine biosynthetic process"/>
    <property type="evidence" value="ECO:0007669"/>
    <property type="project" value="UniProtKB-UniRule"/>
</dbReference>
<organism evidence="10 11">
    <name type="scientific">Phaeovibrio sulfidiphilus</name>
    <dbReference type="NCBI Taxonomy" id="1220600"/>
    <lineage>
        <taxon>Bacteria</taxon>
        <taxon>Pseudomonadati</taxon>
        <taxon>Pseudomonadota</taxon>
        <taxon>Alphaproteobacteria</taxon>
        <taxon>Rhodospirillales</taxon>
        <taxon>Rhodospirillaceae</taxon>
        <taxon>Phaeovibrio</taxon>
    </lineage>
</organism>
<dbReference type="InterPro" id="IPR001045">
    <property type="entry name" value="Spermi_synthase"/>
</dbReference>
<dbReference type="RefSeq" id="WP_192534658.1">
    <property type="nucleotide sequence ID" value="NZ_JACZHT010000006.1"/>
</dbReference>